<evidence type="ECO:0000313" key="3">
    <source>
        <dbReference type="Proteomes" id="UP001236404"/>
    </source>
</evidence>
<feature type="compositionally biased region" description="Polar residues" evidence="1">
    <location>
        <begin position="1"/>
        <end position="17"/>
    </location>
</feature>
<comment type="caution">
    <text evidence="2">The sequence shown here is derived from an EMBL/GenBank/DDBJ whole genome shotgun (WGS) entry which is preliminary data.</text>
</comment>
<name>A0ABT7TP27_9MICO</name>
<accession>A0ABT7TP27</accession>
<keyword evidence="3" id="KW-1185">Reference proteome</keyword>
<dbReference type="RefSeq" id="WP_289473124.1">
    <property type="nucleotide sequence ID" value="NZ_JAUCMN010000003.1"/>
</dbReference>
<proteinExistence type="predicted"/>
<sequence>MLDTTVMTPNDQGSTFSRPWVSTVHEPTPTTARTCSAVEAP</sequence>
<evidence type="ECO:0000313" key="2">
    <source>
        <dbReference type="EMBL" id="MDM7891353.1"/>
    </source>
</evidence>
<evidence type="ECO:0000256" key="1">
    <source>
        <dbReference type="SAM" id="MobiDB-lite"/>
    </source>
</evidence>
<organism evidence="2 3">
    <name type="scientific">Curtobacterium caseinilyticum</name>
    <dbReference type="NCBI Taxonomy" id="3055137"/>
    <lineage>
        <taxon>Bacteria</taxon>
        <taxon>Bacillati</taxon>
        <taxon>Actinomycetota</taxon>
        <taxon>Actinomycetes</taxon>
        <taxon>Micrococcales</taxon>
        <taxon>Microbacteriaceae</taxon>
        <taxon>Curtobacterium</taxon>
    </lineage>
</organism>
<protein>
    <submittedName>
        <fullName evidence="2">Uncharacterized protein</fullName>
    </submittedName>
</protein>
<dbReference type="EMBL" id="JAUCMN010000003">
    <property type="protein sequence ID" value="MDM7891353.1"/>
    <property type="molecule type" value="Genomic_DNA"/>
</dbReference>
<gene>
    <name evidence="2" type="ORF">QUG93_06630</name>
</gene>
<reference evidence="2 3" key="1">
    <citation type="submission" date="2023-06" db="EMBL/GenBank/DDBJ databases">
        <authorList>
            <person name="Feng G."/>
            <person name="Li J."/>
            <person name="Zhu H."/>
        </authorList>
    </citation>
    <scope>NUCLEOTIDE SEQUENCE [LARGE SCALE GENOMIC DNA]</scope>
    <source>
        <strain evidence="2 3">RHCKG28</strain>
    </source>
</reference>
<dbReference type="Proteomes" id="UP001236404">
    <property type="component" value="Unassembled WGS sequence"/>
</dbReference>
<feature type="region of interest" description="Disordered" evidence="1">
    <location>
        <begin position="1"/>
        <end position="41"/>
    </location>
</feature>